<gene>
    <name evidence="5" type="ORF">KVV02_005292</name>
</gene>
<dbReference type="EMBL" id="JAIFTL010000260">
    <property type="protein sequence ID" value="KAG9320763.1"/>
    <property type="molecule type" value="Genomic_DNA"/>
</dbReference>
<evidence type="ECO:0000256" key="1">
    <source>
        <dbReference type="ARBA" id="ARBA00009686"/>
    </source>
</evidence>
<feature type="region of interest" description="Disordered" evidence="3">
    <location>
        <begin position="217"/>
        <end position="249"/>
    </location>
</feature>
<dbReference type="AlphaFoldDB" id="A0A9P7ZY19"/>
<evidence type="ECO:0000313" key="6">
    <source>
        <dbReference type="Proteomes" id="UP000717515"/>
    </source>
</evidence>
<proteinExistence type="inferred from homology"/>
<dbReference type="PANTHER" id="PTHR45809:SF3">
    <property type="entry name" value="VIRAL IAP-ASSOCIATED FACTOR HOMOLOG"/>
    <property type="match status" value="1"/>
</dbReference>
<reference evidence="5" key="1">
    <citation type="submission" date="2021-07" db="EMBL/GenBank/DDBJ databases">
        <title>Draft genome of Mortierella alpina, strain LL118, isolated from an aspen leaf litter sample.</title>
        <authorList>
            <person name="Yang S."/>
            <person name="Vinatzer B.A."/>
        </authorList>
    </citation>
    <scope>NUCLEOTIDE SEQUENCE</scope>
    <source>
        <strain evidence="5">LL118</strain>
    </source>
</reference>
<comment type="similarity">
    <text evidence="1">Belongs to the phosducin family.</text>
</comment>
<dbReference type="CDD" id="cd02988">
    <property type="entry name" value="Phd_like_VIAF"/>
    <property type="match status" value="1"/>
</dbReference>
<dbReference type="GO" id="GO:0006457">
    <property type="term" value="P:protein folding"/>
    <property type="evidence" value="ECO:0007669"/>
    <property type="project" value="TreeGrafter"/>
</dbReference>
<feature type="compositionally biased region" description="Basic and acidic residues" evidence="3">
    <location>
        <begin position="217"/>
        <end position="226"/>
    </location>
</feature>
<sequence>MANNHEEDTEWNDILRAKGIIPQKEGEITEADIVDMIDEAIAKRDAKNYEEKTVDELDELLDEANEDEERMLMEYRQQRLNMIKQELSEDKFGEIQHIYKTDFVREVSDASKDFWRSECSPGRHIIIALYSLPVCKLMGAHLATVAARNKATKFVKIIGDQCIPDYPDRNLPTLLIYGQGDMKAQLVGAAPLGGMNMKPEDIEAYLRRVGAIKIPESRTSRTEEVKQSSIRSSAVAALSDDDEYESDDY</sequence>
<dbReference type="Gene3D" id="3.40.30.10">
    <property type="entry name" value="Glutaredoxin"/>
    <property type="match status" value="1"/>
</dbReference>
<evidence type="ECO:0000259" key="4">
    <source>
        <dbReference type="Pfam" id="PF02114"/>
    </source>
</evidence>
<dbReference type="Proteomes" id="UP000717515">
    <property type="component" value="Unassembled WGS sequence"/>
</dbReference>
<dbReference type="InterPro" id="IPR051498">
    <property type="entry name" value="Phosducin-like_chap/apop_reg"/>
</dbReference>
<feature type="coiled-coil region" evidence="2">
    <location>
        <begin position="47"/>
        <end position="85"/>
    </location>
</feature>
<dbReference type="InterPro" id="IPR024253">
    <property type="entry name" value="Phosducin_thioredoxin-like_dom"/>
</dbReference>
<name>A0A9P7ZY19_MORAP</name>
<protein>
    <recommendedName>
        <fullName evidence="4">Phosducin domain-containing protein</fullName>
    </recommendedName>
</protein>
<accession>A0A9P7ZY19</accession>
<dbReference type="GO" id="GO:0005737">
    <property type="term" value="C:cytoplasm"/>
    <property type="evidence" value="ECO:0007669"/>
    <property type="project" value="TreeGrafter"/>
</dbReference>
<evidence type="ECO:0000313" key="5">
    <source>
        <dbReference type="EMBL" id="KAG9320763.1"/>
    </source>
</evidence>
<dbReference type="PANTHER" id="PTHR45809">
    <property type="entry name" value="VIRAL IAP-ASSOCIATED FACTOR HOMOLOG"/>
    <property type="match status" value="1"/>
</dbReference>
<feature type="domain" description="Phosducin" evidence="4">
    <location>
        <begin position="37"/>
        <end position="230"/>
    </location>
</feature>
<comment type="caution">
    <text evidence="5">The sequence shown here is derived from an EMBL/GenBank/DDBJ whole genome shotgun (WGS) entry which is preliminary data.</text>
</comment>
<dbReference type="SUPFAM" id="SSF52833">
    <property type="entry name" value="Thioredoxin-like"/>
    <property type="match status" value="1"/>
</dbReference>
<evidence type="ECO:0000256" key="2">
    <source>
        <dbReference type="SAM" id="Coils"/>
    </source>
</evidence>
<dbReference type="InterPro" id="IPR036249">
    <property type="entry name" value="Thioredoxin-like_sf"/>
</dbReference>
<dbReference type="Pfam" id="PF02114">
    <property type="entry name" value="Phosducin"/>
    <property type="match status" value="1"/>
</dbReference>
<feature type="compositionally biased region" description="Acidic residues" evidence="3">
    <location>
        <begin position="239"/>
        <end position="249"/>
    </location>
</feature>
<keyword evidence="2" id="KW-0175">Coiled coil</keyword>
<evidence type="ECO:0000256" key="3">
    <source>
        <dbReference type="SAM" id="MobiDB-lite"/>
    </source>
</evidence>
<organism evidence="5 6">
    <name type="scientific">Mortierella alpina</name>
    <name type="common">Oleaginous fungus</name>
    <name type="synonym">Mortierella renispora</name>
    <dbReference type="NCBI Taxonomy" id="64518"/>
    <lineage>
        <taxon>Eukaryota</taxon>
        <taxon>Fungi</taxon>
        <taxon>Fungi incertae sedis</taxon>
        <taxon>Mucoromycota</taxon>
        <taxon>Mortierellomycotina</taxon>
        <taxon>Mortierellomycetes</taxon>
        <taxon>Mortierellales</taxon>
        <taxon>Mortierellaceae</taxon>
        <taxon>Mortierella</taxon>
    </lineage>
</organism>